<evidence type="ECO:0000256" key="1">
    <source>
        <dbReference type="SAM" id="Phobius"/>
    </source>
</evidence>
<reference evidence="2" key="1">
    <citation type="submission" date="2022-06" db="EMBL/GenBank/DDBJ databases">
        <title>Diverse halophilic archaea isolated from saline environments.</title>
        <authorList>
            <person name="Cui H.-L."/>
        </authorList>
    </citation>
    <scope>NUCLEOTIDE SEQUENCE</scope>
    <source>
        <strain evidence="2">WLHS1</strain>
    </source>
</reference>
<dbReference type="AlphaFoldDB" id="A0A9E7NBU2"/>
<gene>
    <name evidence="2" type="ORF">NGM29_04290</name>
</gene>
<protein>
    <submittedName>
        <fullName evidence="2">Uncharacterized protein</fullName>
    </submittedName>
</protein>
<dbReference type="Proteomes" id="UP001056855">
    <property type="component" value="Chromosome"/>
</dbReference>
<keyword evidence="3" id="KW-1185">Reference proteome</keyword>
<evidence type="ECO:0000313" key="2">
    <source>
        <dbReference type="EMBL" id="UTF54501.1"/>
    </source>
</evidence>
<proteinExistence type="predicted"/>
<sequence length="99" mass="10257">MSPVAFLILFCAAMTAIAASRIDWGASDEFGEPEGTTGVILGFTILAVSWFGLEEGWLSSRWLSLALALLGAVAVVLGLVVLAGGSNADESQDANVLEK</sequence>
<organism evidence="2 3">
    <name type="scientific">Natronosalvus rutilus</name>
    <dbReference type="NCBI Taxonomy" id="2953753"/>
    <lineage>
        <taxon>Archaea</taxon>
        <taxon>Methanobacteriati</taxon>
        <taxon>Methanobacteriota</taxon>
        <taxon>Stenosarchaea group</taxon>
        <taxon>Halobacteria</taxon>
        <taxon>Halobacteriales</taxon>
        <taxon>Natrialbaceae</taxon>
        <taxon>Natronosalvus</taxon>
    </lineage>
</organism>
<evidence type="ECO:0000313" key="3">
    <source>
        <dbReference type="Proteomes" id="UP001056855"/>
    </source>
</evidence>
<keyword evidence="1" id="KW-0472">Membrane</keyword>
<dbReference type="EMBL" id="CP100355">
    <property type="protein sequence ID" value="UTF54501.1"/>
    <property type="molecule type" value="Genomic_DNA"/>
</dbReference>
<keyword evidence="1" id="KW-0812">Transmembrane</keyword>
<feature type="transmembrane region" description="Helical" evidence="1">
    <location>
        <begin position="35"/>
        <end position="53"/>
    </location>
</feature>
<feature type="transmembrane region" description="Helical" evidence="1">
    <location>
        <begin position="65"/>
        <end position="85"/>
    </location>
</feature>
<dbReference type="RefSeq" id="WP_254159169.1">
    <property type="nucleotide sequence ID" value="NZ_CP100355.1"/>
</dbReference>
<accession>A0A9E7NBU2</accession>
<name>A0A9E7NBU2_9EURY</name>
<dbReference type="GeneID" id="73289238"/>
<keyword evidence="1" id="KW-1133">Transmembrane helix</keyword>
<dbReference type="KEGG" id="sawl:NGM29_04290"/>